<keyword evidence="1" id="KW-0812">Transmembrane</keyword>
<accession>A0A8J8NJC9</accession>
<proteinExistence type="predicted"/>
<comment type="caution">
    <text evidence="2">The sequence shown here is derived from an EMBL/GenBank/DDBJ whole genome shotgun (WGS) entry which is preliminary data.</text>
</comment>
<protein>
    <submittedName>
        <fullName evidence="2">Uncharacterized protein</fullName>
    </submittedName>
</protein>
<keyword evidence="1" id="KW-0472">Membrane</keyword>
<dbReference type="EMBL" id="RRYP01015268">
    <property type="protein sequence ID" value="TNV75581.1"/>
    <property type="molecule type" value="Genomic_DNA"/>
</dbReference>
<feature type="transmembrane region" description="Helical" evidence="1">
    <location>
        <begin position="81"/>
        <end position="98"/>
    </location>
</feature>
<gene>
    <name evidence="2" type="ORF">FGO68_gene11788</name>
</gene>
<keyword evidence="3" id="KW-1185">Reference proteome</keyword>
<dbReference type="AlphaFoldDB" id="A0A8J8NJC9"/>
<dbReference type="Proteomes" id="UP000785679">
    <property type="component" value="Unassembled WGS sequence"/>
</dbReference>
<reference evidence="2" key="1">
    <citation type="submission" date="2019-06" db="EMBL/GenBank/DDBJ databases">
        <authorList>
            <person name="Zheng W."/>
        </authorList>
    </citation>
    <scope>NUCLEOTIDE SEQUENCE</scope>
    <source>
        <strain evidence="2">QDHG01</strain>
    </source>
</reference>
<sequence length="99" mass="11211">MRLDAHSYLRENQIQVSTFRFPITQPRNIMIEDTLANDTTHLLPSPSVRANGDYIKVAIVNYDSEANHTIQIFTQLYQNSGVMIVLAISSVLIVISVFM</sequence>
<organism evidence="2 3">
    <name type="scientific">Halteria grandinella</name>
    <dbReference type="NCBI Taxonomy" id="5974"/>
    <lineage>
        <taxon>Eukaryota</taxon>
        <taxon>Sar</taxon>
        <taxon>Alveolata</taxon>
        <taxon>Ciliophora</taxon>
        <taxon>Intramacronucleata</taxon>
        <taxon>Spirotrichea</taxon>
        <taxon>Stichotrichia</taxon>
        <taxon>Sporadotrichida</taxon>
        <taxon>Halteriidae</taxon>
        <taxon>Halteria</taxon>
    </lineage>
</organism>
<evidence type="ECO:0000256" key="1">
    <source>
        <dbReference type="SAM" id="Phobius"/>
    </source>
</evidence>
<evidence type="ECO:0000313" key="2">
    <source>
        <dbReference type="EMBL" id="TNV75581.1"/>
    </source>
</evidence>
<evidence type="ECO:0000313" key="3">
    <source>
        <dbReference type="Proteomes" id="UP000785679"/>
    </source>
</evidence>
<keyword evidence="1" id="KW-1133">Transmembrane helix</keyword>
<name>A0A8J8NJC9_HALGN</name>